<name>A0AAV2G9A1_9ROSI</name>
<gene>
    <name evidence="1" type="ORF">LTRI10_LOCUS46458</name>
</gene>
<evidence type="ECO:0000313" key="2">
    <source>
        <dbReference type="Proteomes" id="UP001497516"/>
    </source>
</evidence>
<dbReference type="Proteomes" id="UP001497516">
    <property type="component" value="Chromosome 8"/>
</dbReference>
<proteinExistence type="predicted"/>
<protein>
    <submittedName>
        <fullName evidence="1">Uncharacterized protein</fullName>
    </submittedName>
</protein>
<dbReference type="AlphaFoldDB" id="A0AAV2G9A1"/>
<evidence type="ECO:0000313" key="1">
    <source>
        <dbReference type="EMBL" id="CAL1406752.1"/>
    </source>
</evidence>
<reference evidence="1 2" key="1">
    <citation type="submission" date="2024-04" db="EMBL/GenBank/DDBJ databases">
        <authorList>
            <person name="Fracassetti M."/>
        </authorList>
    </citation>
    <scope>NUCLEOTIDE SEQUENCE [LARGE SCALE GENOMIC DNA]</scope>
</reference>
<organism evidence="1 2">
    <name type="scientific">Linum trigynum</name>
    <dbReference type="NCBI Taxonomy" id="586398"/>
    <lineage>
        <taxon>Eukaryota</taxon>
        <taxon>Viridiplantae</taxon>
        <taxon>Streptophyta</taxon>
        <taxon>Embryophyta</taxon>
        <taxon>Tracheophyta</taxon>
        <taxon>Spermatophyta</taxon>
        <taxon>Magnoliopsida</taxon>
        <taxon>eudicotyledons</taxon>
        <taxon>Gunneridae</taxon>
        <taxon>Pentapetalae</taxon>
        <taxon>rosids</taxon>
        <taxon>fabids</taxon>
        <taxon>Malpighiales</taxon>
        <taxon>Linaceae</taxon>
        <taxon>Linum</taxon>
    </lineage>
</organism>
<keyword evidence="2" id="KW-1185">Reference proteome</keyword>
<dbReference type="EMBL" id="OZ034821">
    <property type="protein sequence ID" value="CAL1406752.1"/>
    <property type="molecule type" value="Genomic_DNA"/>
</dbReference>
<sequence>MYPPADAVLDALEIAIEGEDAVEGEYVVVWVSSGDDDSSSSSSDDAELEPLVEALQALLEYGTDGSDDDQN</sequence>
<accession>A0AAV2G9A1</accession>